<dbReference type="PROSITE" id="PS00632">
    <property type="entry name" value="RIBOSOMAL_S4"/>
    <property type="match status" value="1"/>
</dbReference>
<dbReference type="SMART" id="SM01390">
    <property type="entry name" value="Ribosomal_S4"/>
    <property type="match status" value="1"/>
</dbReference>
<proteinExistence type="inferred from homology"/>
<dbReference type="GO" id="GO:0019843">
    <property type="term" value="F:rRNA binding"/>
    <property type="evidence" value="ECO:0007669"/>
    <property type="project" value="UniProtKB-UniRule"/>
</dbReference>
<evidence type="ECO:0000256" key="7">
    <source>
        <dbReference type="HAMAP-Rule" id="MF_01306"/>
    </source>
</evidence>
<dbReference type="Pfam" id="PF01479">
    <property type="entry name" value="S4"/>
    <property type="match status" value="1"/>
</dbReference>
<dbReference type="NCBIfam" id="NF003717">
    <property type="entry name" value="PRK05327.1"/>
    <property type="match status" value="1"/>
</dbReference>
<dbReference type="InterPro" id="IPR018079">
    <property type="entry name" value="Ribosomal_uS4_CS"/>
</dbReference>
<evidence type="ECO:0000259" key="9">
    <source>
        <dbReference type="SMART" id="SM00363"/>
    </source>
</evidence>
<evidence type="ECO:0000256" key="6">
    <source>
        <dbReference type="ARBA" id="ARBA00035254"/>
    </source>
</evidence>
<dbReference type="PANTHER" id="PTHR11831">
    <property type="entry name" value="30S 40S RIBOSOMAL PROTEIN"/>
    <property type="match status" value="1"/>
</dbReference>
<evidence type="ECO:0000256" key="4">
    <source>
        <dbReference type="ARBA" id="ARBA00022980"/>
    </source>
</evidence>
<organism evidence="11 12">
    <name type="scientific">Candidatus Sungiibacteriota bacterium</name>
    <dbReference type="NCBI Taxonomy" id="2750080"/>
    <lineage>
        <taxon>Bacteria</taxon>
        <taxon>Candidatus Sungiibacteriota</taxon>
    </lineage>
</organism>
<comment type="similarity">
    <text evidence="1 7 8">Belongs to the universal ribosomal protein uS4 family.</text>
</comment>
<evidence type="ECO:0000256" key="2">
    <source>
        <dbReference type="ARBA" id="ARBA00022730"/>
    </source>
</evidence>
<gene>
    <name evidence="7 11" type="primary">rpsD</name>
    <name evidence="11" type="ORF">HY220_04345</name>
</gene>
<keyword evidence="5 7" id="KW-0687">Ribonucleoprotein</keyword>
<keyword evidence="2 7" id="KW-0699">rRNA-binding</keyword>
<comment type="caution">
    <text evidence="11">The sequence shown here is derived from an EMBL/GenBank/DDBJ whole genome shotgun (WGS) entry which is preliminary data.</text>
</comment>
<name>A0A9D6QVX4_9BACT</name>
<dbReference type="InterPro" id="IPR001912">
    <property type="entry name" value="Ribosomal_uS4_N"/>
</dbReference>
<evidence type="ECO:0000259" key="10">
    <source>
        <dbReference type="SMART" id="SM01390"/>
    </source>
</evidence>
<reference evidence="11" key="1">
    <citation type="submission" date="2020-07" db="EMBL/GenBank/DDBJ databases">
        <title>Huge and variable diversity of episymbiotic CPR bacteria and DPANN archaea in groundwater ecosystems.</title>
        <authorList>
            <person name="He C.Y."/>
            <person name="Keren R."/>
            <person name="Whittaker M."/>
            <person name="Farag I.F."/>
            <person name="Doudna J."/>
            <person name="Cate J.H.D."/>
            <person name="Banfield J.F."/>
        </authorList>
    </citation>
    <scope>NUCLEOTIDE SEQUENCE</scope>
    <source>
        <strain evidence="11">NC_groundwater_972_Pr1_S-0.2um_49_27</strain>
    </source>
</reference>
<dbReference type="SMART" id="SM00363">
    <property type="entry name" value="S4"/>
    <property type="match status" value="1"/>
</dbReference>
<evidence type="ECO:0000256" key="3">
    <source>
        <dbReference type="ARBA" id="ARBA00022884"/>
    </source>
</evidence>
<dbReference type="PANTHER" id="PTHR11831:SF4">
    <property type="entry name" value="SMALL RIBOSOMAL SUBUNIT PROTEIN US4M"/>
    <property type="match status" value="1"/>
</dbReference>
<dbReference type="SUPFAM" id="SSF55174">
    <property type="entry name" value="Alpha-L RNA-binding motif"/>
    <property type="match status" value="1"/>
</dbReference>
<feature type="domain" description="RNA-binding S4" evidence="9">
    <location>
        <begin position="98"/>
        <end position="164"/>
    </location>
</feature>
<accession>A0A9D6QVX4</accession>
<feature type="domain" description="Small ribosomal subunit protein uS4 N-terminal" evidence="10">
    <location>
        <begin position="2"/>
        <end position="97"/>
    </location>
</feature>
<evidence type="ECO:0000256" key="8">
    <source>
        <dbReference type="RuleBase" id="RU003699"/>
    </source>
</evidence>
<dbReference type="Pfam" id="PF00163">
    <property type="entry name" value="Ribosomal_S4"/>
    <property type="match status" value="1"/>
</dbReference>
<dbReference type="NCBIfam" id="TIGR01017">
    <property type="entry name" value="rpsD_bact"/>
    <property type="match status" value="1"/>
</dbReference>
<dbReference type="InterPro" id="IPR002942">
    <property type="entry name" value="S4_RNA-bd"/>
</dbReference>
<dbReference type="InterPro" id="IPR022801">
    <property type="entry name" value="Ribosomal_uS4"/>
</dbReference>
<dbReference type="Gene3D" id="1.10.1050.10">
    <property type="entry name" value="Ribosomal Protein S4 Delta 41, Chain A, domain 1"/>
    <property type="match status" value="1"/>
</dbReference>
<evidence type="ECO:0000313" key="11">
    <source>
        <dbReference type="EMBL" id="MBI3627940.1"/>
    </source>
</evidence>
<dbReference type="CDD" id="cd00165">
    <property type="entry name" value="S4"/>
    <property type="match status" value="1"/>
</dbReference>
<dbReference type="InterPro" id="IPR005709">
    <property type="entry name" value="Ribosomal_uS4_bac-type"/>
</dbReference>
<dbReference type="EMBL" id="JACQCQ010000013">
    <property type="protein sequence ID" value="MBI3627940.1"/>
    <property type="molecule type" value="Genomic_DNA"/>
</dbReference>
<dbReference type="Gene3D" id="3.10.290.10">
    <property type="entry name" value="RNA-binding S4 domain"/>
    <property type="match status" value="1"/>
</dbReference>
<dbReference type="AlphaFoldDB" id="A0A9D6QVX4"/>
<dbReference type="GO" id="GO:0003735">
    <property type="term" value="F:structural constituent of ribosome"/>
    <property type="evidence" value="ECO:0007669"/>
    <property type="project" value="InterPro"/>
</dbReference>
<evidence type="ECO:0000313" key="12">
    <source>
        <dbReference type="Proteomes" id="UP000808388"/>
    </source>
</evidence>
<dbReference type="GO" id="GO:0006412">
    <property type="term" value="P:translation"/>
    <property type="evidence" value="ECO:0007669"/>
    <property type="project" value="UniProtKB-UniRule"/>
</dbReference>
<dbReference type="HAMAP" id="MF_01306_B">
    <property type="entry name" value="Ribosomal_uS4_B"/>
    <property type="match status" value="1"/>
</dbReference>
<dbReference type="FunFam" id="3.10.290.10:FF:000001">
    <property type="entry name" value="30S ribosomal protein S4"/>
    <property type="match status" value="1"/>
</dbReference>
<evidence type="ECO:0000256" key="1">
    <source>
        <dbReference type="ARBA" id="ARBA00007465"/>
    </source>
</evidence>
<protein>
    <recommendedName>
        <fullName evidence="6 7">Small ribosomal subunit protein uS4</fullName>
    </recommendedName>
</protein>
<comment type="function">
    <text evidence="7">One of the primary rRNA binding proteins, it binds directly to 16S rRNA where it nucleates assembly of the body of the 30S subunit.</text>
</comment>
<keyword evidence="4 7" id="KW-0689">Ribosomal protein</keyword>
<comment type="subunit">
    <text evidence="7">Part of the 30S ribosomal subunit. Contacts protein S5. The interaction surface between S4 and S5 is involved in control of translational fidelity.</text>
</comment>
<dbReference type="PROSITE" id="PS50889">
    <property type="entry name" value="S4"/>
    <property type="match status" value="1"/>
</dbReference>
<dbReference type="GO" id="GO:0015935">
    <property type="term" value="C:small ribosomal subunit"/>
    <property type="evidence" value="ECO:0007669"/>
    <property type="project" value="InterPro"/>
</dbReference>
<keyword evidence="3 7" id="KW-0694">RNA-binding</keyword>
<dbReference type="InterPro" id="IPR036986">
    <property type="entry name" value="S4_RNA-bd_sf"/>
</dbReference>
<sequence>MSRIQAKCKVCRRYGEKMFMKGERCMGPKCASLRRGTRPGMHGKRPKRNVSEFGTQLMEKQKMRYTYGLTDTALEKVFTEAQQKAGKTGEVLMQILERRLDNVVYRAGFTVSRGIARHIVSHGHVLVNGRRVNIPSYRVRKGDVISIRPQSLAGQGFEGLANALKKYNPPAWISLDPEACAATVNDLPKEEGVGRNLRLVVEFYSK</sequence>
<comment type="function">
    <text evidence="7">With S5 and S12 plays an important role in translational accuracy.</text>
</comment>
<evidence type="ECO:0000256" key="5">
    <source>
        <dbReference type="ARBA" id="ARBA00023274"/>
    </source>
</evidence>
<dbReference type="GO" id="GO:0042274">
    <property type="term" value="P:ribosomal small subunit biogenesis"/>
    <property type="evidence" value="ECO:0007669"/>
    <property type="project" value="TreeGrafter"/>
</dbReference>
<dbReference type="Proteomes" id="UP000808388">
    <property type="component" value="Unassembled WGS sequence"/>
</dbReference>